<sequence>MIRLGDSEEDLQRAADLLRRGELVAVPTETVYGLAGVADEPEAVRAIFAAKGRPADHPLIVHLPGIEAMDDWAAEVPETARKLARAFWPGPLTLILPKADRVSDIVTGGQQTVGLRVPGHPVTLRLLKILDRAVAAPSANRFGRISPTAADHVVSEFEGRDSVAAVIDGGPCNVGVESTIVDCSGPYPRVLRPGMISIEQLAGVLGDTPNLAGESEGPRASGRLPSHYAPETKVELVDAEVLVRPDPDAAVLALGDTPDPGGFRAWQSLPEDPKLYARGLYAALRQLDHRGARRILVQRLPEESAWSAIRDRLDRATS</sequence>
<evidence type="ECO:0000256" key="11">
    <source>
        <dbReference type="ARBA" id="ARBA00029774"/>
    </source>
</evidence>
<comment type="function">
    <text evidence="13">Required for the formation of a threonylcarbamoyl group on adenosine at position 37 (t(6)A37) in tRNAs that read codons beginning with adenine.</text>
</comment>
<protein>
    <recommendedName>
        <fullName evidence="4 13">Threonylcarbamoyl-AMP synthase</fullName>
        <shortName evidence="13">TC-AMP synthase</shortName>
        <ecNumber evidence="3 13">2.7.7.87</ecNumber>
    </recommendedName>
    <alternativeName>
        <fullName evidence="11 13">L-threonylcarbamoyladenylate synthase</fullName>
    </alternativeName>
</protein>
<keyword evidence="7 13" id="KW-0819">tRNA processing</keyword>
<dbReference type="InterPro" id="IPR017945">
    <property type="entry name" value="DHBP_synth_RibB-like_a/b_dom"/>
</dbReference>
<evidence type="ECO:0000256" key="10">
    <source>
        <dbReference type="ARBA" id="ARBA00022840"/>
    </source>
</evidence>
<feature type="binding site" evidence="14">
    <location>
        <position position="192"/>
    </location>
    <ligand>
        <name>ATP</name>
        <dbReference type="ChEBI" id="CHEBI:30616"/>
    </ligand>
</feature>
<evidence type="ECO:0000256" key="5">
    <source>
        <dbReference type="ARBA" id="ARBA00022490"/>
    </source>
</evidence>
<evidence type="ECO:0000259" key="15">
    <source>
        <dbReference type="PROSITE" id="PS51163"/>
    </source>
</evidence>
<dbReference type="Pfam" id="PF03481">
    <property type="entry name" value="Sua5_C"/>
    <property type="match status" value="1"/>
</dbReference>
<evidence type="ECO:0000256" key="3">
    <source>
        <dbReference type="ARBA" id="ARBA00012584"/>
    </source>
</evidence>
<dbReference type="Gene3D" id="3.90.870.10">
    <property type="entry name" value="DHBP synthase"/>
    <property type="match status" value="1"/>
</dbReference>
<evidence type="ECO:0000256" key="13">
    <source>
        <dbReference type="PIRNR" id="PIRNR004930"/>
    </source>
</evidence>
<feature type="binding site" evidence="14">
    <location>
        <position position="178"/>
    </location>
    <ligand>
        <name>L-threonine</name>
        <dbReference type="ChEBI" id="CHEBI:57926"/>
    </ligand>
</feature>
<feature type="binding site" evidence="14">
    <location>
        <position position="116"/>
    </location>
    <ligand>
        <name>L-threonine</name>
        <dbReference type="ChEBI" id="CHEBI:57926"/>
    </ligand>
</feature>
<feature type="domain" description="YrdC-like" evidence="15">
    <location>
        <begin position="8"/>
        <end position="196"/>
    </location>
</feature>
<dbReference type="EMBL" id="QUZK01000042">
    <property type="protein sequence ID" value="RFF29679.1"/>
    <property type="molecule type" value="Genomic_DNA"/>
</dbReference>
<keyword evidence="5 13" id="KW-0963">Cytoplasm</keyword>
<evidence type="ECO:0000256" key="8">
    <source>
        <dbReference type="ARBA" id="ARBA00022695"/>
    </source>
</evidence>
<evidence type="ECO:0000256" key="1">
    <source>
        <dbReference type="ARBA" id="ARBA00004496"/>
    </source>
</evidence>
<dbReference type="GO" id="GO:0061710">
    <property type="term" value="F:L-threonylcarbamoyladenylate synthase"/>
    <property type="evidence" value="ECO:0007669"/>
    <property type="project" value="UniProtKB-EC"/>
</dbReference>
<keyword evidence="10 13" id="KW-0067">ATP-binding</keyword>
<feature type="binding site" evidence="14">
    <location>
        <position position="138"/>
    </location>
    <ligand>
        <name>ATP</name>
        <dbReference type="ChEBI" id="CHEBI:30616"/>
    </ligand>
</feature>
<reference evidence="16 17" key="1">
    <citation type="submission" date="2018-08" db="EMBL/GenBank/DDBJ databases">
        <title>Wenzhouxiangella salilacus sp. nov., a novel bacterium isolated from a saline lake in Xinjiang Province, China.</title>
        <authorList>
            <person name="Han S."/>
        </authorList>
    </citation>
    <scope>NUCLEOTIDE SEQUENCE [LARGE SCALE GENOMIC DNA]</scope>
    <source>
        <strain evidence="16 17">XDB06</strain>
    </source>
</reference>
<feature type="binding site" evidence="14">
    <location>
        <position position="228"/>
    </location>
    <ligand>
        <name>ATP</name>
        <dbReference type="ChEBI" id="CHEBI:30616"/>
    </ligand>
</feature>
<dbReference type="InterPro" id="IPR006070">
    <property type="entry name" value="Sua5-like_dom"/>
</dbReference>
<dbReference type="EC" id="2.7.7.87" evidence="3 13"/>
<comment type="similarity">
    <text evidence="2 13">Belongs to the SUA5 family.</text>
</comment>
<dbReference type="GO" id="GO:0008033">
    <property type="term" value="P:tRNA processing"/>
    <property type="evidence" value="ECO:0007669"/>
    <property type="project" value="UniProtKB-KW"/>
</dbReference>
<keyword evidence="9 13" id="KW-0547">Nucleotide-binding</keyword>
<evidence type="ECO:0000256" key="2">
    <source>
        <dbReference type="ARBA" id="ARBA00007663"/>
    </source>
</evidence>
<comment type="catalytic activity">
    <reaction evidence="12 13">
        <text>L-threonine + hydrogencarbonate + ATP = L-threonylcarbamoyladenylate + diphosphate + H2O</text>
        <dbReference type="Rhea" id="RHEA:36407"/>
        <dbReference type="ChEBI" id="CHEBI:15377"/>
        <dbReference type="ChEBI" id="CHEBI:17544"/>
        <dbReference type="ChEBI" id="CHEBI:30616"/>
        <dbReference type="ChEBI" id="CHEBI:33019"/>
        <dbReference type="ChEBI" id="CHEBI:57926"/>
        <dbReference type="ChEBI" id="CHEBI:73682"/>
        <dbReference type="EC" id="2.7.7.87"/>
    </reaction>
</comment>
<name>A0A3E1K6V8_9GAMM</name>
<dbReference type="PIRSF" id="PIRSF004930">
    <property type="entry name" value="Tln_factor_SUA5"/>
    <property type="match status" value="1"/>
</dbReference>
<comment type="caution">
    <text evidence="16">The sequence shown here is derived from an EMBL/GenBank/DDBJ whole genome shotgun (WGS) entry which is preliminary data.</text>
</comment>
<evidence type="ECO:0000256" key="7">
    <source>
        <dbReference type="ARBA" id="ARBA00022694"/>
    </source>
</evidence>
<dbReference type="Gene3D" id="3.40.50.11030">
    <property type="entry name" value="Threonylcarbamoyl-AMP synthase, C-terminal domain"/>
    <property type="match status" value="1"/>
</dbReference>
<evidence type="ECO:0000256" key="4">
    <source>
        <dbReference type="ARBA" id="ARBA00015492"/>
    </source>
</evidence>
<dbReference type="InterPro" id="IPR050156">
    <property type="entry name" value="TC-AMP_synthase_SUA5"/>
</dbReference>
<keyword evidence="17" id="KW-1185">Reference proteome</keyword>
<evidence type="ECO:0000256" key="12">
    <source>
        <dbReference type="ARBA" id="ARBA00048366"/>
    </source>
</evidence>
<dbReference type="InterPro" id="IPR010923">
    <property type="entry name" value="T(6)A37_SUA5"/>
</dbReference>
<dbReference type="PANTHER" id="PTHR17490">
    <property type="entry name" value="SUA5"/>
    <property type="match status" value="1"/>
</dbReference>
<dbReference type="Proteomes" id="UP000260351">
    <property type="component" value="Unassembled WGS sequence"/>
</dbReference>
<evidence type="ECO:0000313" key="16">
    <source>
        <dbReference type="EMBL" id="RFF29679.1"/>
    </source>
</evidence>
<proteinExistence type="inferred from homology"/>
<organism evidence="16 17">
    <name type="scientific">Wenzhouxiangella sediminis</name>
    <dbReference type="NCBI Taxonomy" id="1792836"/>
    <lineage>
        <taxon>Bacteria</taxon>
        <taxon>Pseudomonadati</taxon>
        <taxon>Pseudomonadota</taxon>
        <taxon>Gammaproteobacteria</taxon>
        <taxon>Chromatiales</taxon>
        <taxon>Wenzhouxiangellaceae</taxon>
        <taxon>Wenzhouxiangella</taxon>
    </lineage>
</organism>
<dbReference type="GO" id="GO:0006450">
    <property type="term" value="P:regulation of translational fidelity"/>
    <property type="evidence" value="ECO:0007669"/>
    <property type="project" value="TreeGrafter"/>
</dbReference>
<evidence type="ECO:0000256" key="14">
    <source>
        <dbReference type="PIRSR" id="PIRSR004930-1"/>
    </source>
</evidence>
<feature type="binding site" evidence="14">
    <location>
        <position position="146"/>
    </location>
    <ligand>
        <name>ATP</name>
        <dbReference type="ChEBI" id="CHEBI:30616"/>
    </ligand>
</feature>
<dbReference type="PANTHER" id="PTHR17490:SF16">
    <property type="entry name" value="THREONYLCARBAMOYL-AMP SYNTHASE"/>
    <property type="match status" value="1"/>
</dbReference>
<feature type="binding site" evidence="14">
    <location>
        <position position="30"/>
    </location>
    <ligand>
        <name>L-threonine</name>
        <dbReference type="ChEBI" id="CHEBI:57926"/>
    </ligand>
</feature>
<evidence type="ECO:0000256" key="9">
    <source>
        <dbReference type="ARBA" id="ARBA00022741"/>
    </source>
</evidence>
<keyword evidence="6 13" id="KW-0808">Transferase</keyword>
<dbReference type="GO" id="GO:0005524">
    <property type="term" value="F:ATP binding"/>
    <property type="evidence" value="ECO:0007669"/>
    <property type="project" value="UniProtKB-UniRule"/>
</dbReference>
<dbReference type="PROSITE" id="PS51163">
    <property type="entry name" value="YRDC"/>
    <property type="match status" value="1"/>
</dbReference>
<dbReference type="FunFam" id="3.90.870.10:FF:000009">
    <property type="entry name" value="Threonylcarbamoyl-AMP synthase, putative"/>
    <property type="match status" value="1"/>
</dbReference>
<gene>
    <name evidence="16" type="ORF">DZC52_11345</name>
</gene>
<feature type="binding site" evidence="14">
    <location>
        <position position="53"/>
    </location>
    <ligand>
        <name>ATP</name>
        <dbReference type="ChEBI" id="CHEBI:30616"/>
    </ligand>
</feature>
<dbReference type="NCBIfam" id="TIGR00057">
    <property type="entry name" value="L-threonylcarbamoyladenylate synthase"/>
    <property type="match status" value="1"/>
</dbReference>
<dbReference type="GO" id="GO:0003725">
    <property type="term" value="F:double-stranded RNA binding"/>
    <property type="evidence" value="ECO:0007669"/>
    <property type="project" value="UniProtKB-UniRule"/>
</dbReference>
<feature type="binding site" evidence="14">
    <location>
        <position position="62"/>
    </location>
    <ligand>
        <name>L-threonine</name>
        <dbReference type="ChEBI" id="CHEBI:57926"/>
    </ligand>
</feature>
<dbReference type="GO" id="GO:0005737">
    <property type="term" value="C:cytoplasm"/>
    <property type="evidence" value="ECO:0007669"/>
    <property type="project" value="UniProtKB-SubCell"/>
</dbReference>
<dbReference type="Pfam" id="PF01300">
    <property type="entry name" value="Sua5_yciO_yrdC"/>
    <property type="match status" value="1"/>
</dbReference>
<comment type="subcellular location">
    <subcellularLocation>
        <location evidence="1 13">Cytoplasm</location>
    </subcellularLocation>
</comment>
<dbReference type="AlphaFoldDB" id="A0A3E1K6V8"/>
<dbReference type="RefSeq" id="WP_116651263.1">
    <property type="nucleotide sequence ID" value="NZ_QUZK01000042.1"/>
</dbReference>
<feature type="binding site" evidence="14">
    <location>
        <position position="112"/>
    </location>
    <ligand>
        <name>ATP</name>
        <dbReference type="ChEBI" id="CHEBI:30616"/>
    </ligand>
</feature>
<evidence type="ECO:0000313" key="17">
    <source>
        <dbReference type="Proteomes" id="UP000260351"/>
    </source>
</evidence>
<accession>A0A3E1K6V8</accession>
<keyword evidence="8 13" id="KW-0548">Nucleotidyltransferase</keyword>
<evidence type="ECO:0000256" key="6">
    <source>
        <dbReference type="ARBA" id="ARBA00022679"/>
    </source>
</evidence>
<dbReference type="GO" id="GO:0000049">
    <property type="term" value="F:tRNA binding"/>
    <property type="evidence" value="ECO:0007669"/>
    <property type="project" value="TreeGrafter"/>
</dbReference>
<dbReference type="OrthoDB" id="9814580at2"/>
<dbReference type="SUPFAM" id="SSF55821">
    <property type="entry name" value="YrdC/RibB"/>
    <property type="match status" value="1"/>
</dbReference>
<dbReference type="InterPro" id="IPR005145">
    <property type="entry name" value="Sua5_C"/>
</dbReference>
<dbReference type="InterPro" id="IPR038385">
    <property type="entry name" value="Sua5/YwlC_C"/>
</dbReference>
<feature type="binding site" evidence="14">
    <location>
        <position position="136"/>
    </location>
    <ligand>
        <name>L-threonine</name>
        <dbReference type="ChEBI" id="CHEBI:57926"/>
    </ligand>
</feature>